<protein>
    <submittedName>
        <fullName evidence="2">DNA-binding protein</fullName>
    </submittedName>
</protein>
<evidence type="ECO:0000313" key="3">
    <source>
        <dbReference type="Proteomes" id="UP000075359"/>
    </source>
</evidence>
<feature type="domain" description="HTH cro/C1-type" evidence="1">
    <location>
        <begin position="61"/>
        <end position="114"/>
    </location>
</feature>
<reference evidence="2 3" key="1">
    <citation type="submission" date="2015-11" db="EMBL/GenBank/DDBJ databases">
        <title>Draft genome of Sulfurovum riftiae 1812E, a member of the Epsilonproteobacteria isolated from the tube of the deep-sea hydrothermal vent tubewom Riftia pachyptila.</title>
        <authorList>
            <person name="Vetriani C."/>
            <person name="Giovannelli D."/>
        </authorList>
    </citation>
    <scope>NUCLEOTIDE SEQUENCE [LARGE SCALE GENOMIC DNA]</scope>
    <source>
        <strain evidence="2 3">1812E</strain>
    </source>
</reference>
<dbReference type="SUPFAM" id="SSF47413">
    <property type="entry name" value="lambda repressor-like DNA-binding domains"/>
    <property type="match status" value="1"/>
</dbReference>
<evidence type="ECO:0000313" key="2">
    <source>
        <dbReference type="EMBL" id="KYJ85576.1"/>
    </source>
</evidence>
<dbReference type="GO" id="GO:0001046">
    <property type="term" value="F:core promoter sequence-specific DNA binding"/>
    <property type="evidence" value="ECO:0007669"/>
    <property type="project" value="TreeGrafter"/>
</dbReference>
<dbReference type="PROSITE" id="PS50943">
    <property type="entry name" value="HTH_CROC1"/>
    <property type="match status" value="1"/>
</dbReference>
<dbReference type="InterPro" id="IPR039060">
    <property type="entry name" value="Antitox_HigA"/>
</dbReference>
<dbReference type="PANTHER" id="PTHR40455">
    <property type="entry name" value="ANTITOXIN HIGA"/>
    <property type="match status" value="1"/>
</dbReference>
<organism evidence="2 3">
    <name type="scientific">Sulfurovum riftiae</name>
    <dbReference type="NCBI Taxonomy" id="1630136"/>
    <lineage>
        <taxon>Bacteria</taxon>
        <taxon>Pseudomonadati</taxon>
        <taxon>Campylobacterota</taxon>
        <taxon>Epsilonproteobacteria</taxon>
        <taxon>Campylobacterales</taxon>
        <taxon>Sulfurovaceae</taxon>
        <taxon>Sulfurovum</taxon>
    </lineage>
</organism>
<proteinExistence type="predicted"/>
<evidence type="ECO:0000259" key="1">
    <source>
        <dbReference type="PROSITE" id="PS50943"/>
    </source>
</evidence>
<dbReference type="OrthoDB" id="9796786at2"/>
<dbReference type="InterPro" id="IPR010982">
    <property type="entry name" value="Lambda_DNA-bd_dom_sf"/>
</dbReference>
<dbReference type="AlphaFoldDB" id="A0A151CDH4"/>
<dbReference type="PANTHER" id="PTHR40455:SF1">
    <property type="entry name" value="ANTITOXIN HIGA"/>
    <property type="match status" value="1"/>
</dbReference>
<dbReference type="RefSeq" id="WP_067332349.1">
    <property type="nucleotide sequence ID" value="NZ_LNKT01000071.1"/>
</dbReference>
<gene>
    <name evidence="2" type="ORF">AS592_00595</name>
</gene>
<comment type="caution">
    <text evidence="2">The sequence shown here is derived from an EMBL/GenBank/DDBJ whole genome shotgun (WGS) entry which is preliminary data.</text>
</comment>
<keyword evidence="2" id="KW-0238">DNA-binding</keyword>
<dbReference type="STRING" id="1630136.AS592_00595"/>
<accession>A0A151CDH4</accession>
<dbReference type="InterPro" id="IPR001387">
    <property type="entry name" value="Cro/C1-type_HTH"/>
</dbReference>
<sequence>MNIKPIRNEKDYESTLQRVESLMDAAPGSEAFDELEILTTLIENYEAKYYTIDTPDPIEAIKFRMEQEGLKQKDLVSIFGNKVRVSEILNKKRKLTLDMIRNIHESLNIPFESLLNKYDLPNA</sequence>
<dbReference type="Gene3D" id="1.10.260.40">
    <property type="entry name" value="lambda repressor-like DNA-binding domains"/>
    <property type="match status" value="1"/>
</dbReference>
<keyword evidence="3" id="KW-1185">Reference proteome</keyword>
<dbReference type="Proteomes" id="UP000075359">
    <property type="component" value="Unassembled WGS sequence"/>
</dbReference>
<dbReference type="EMBL" id="LNKT01000071">
    <property type="protein sequence ID" value="KYJ85576.1"/>
    <property type="molecule type" value="Genomic_DNA"/>
</dbReference>
<name>A0A151CDH4_9BACT</name>
<dbReference type="GO" id="GO:0006355">
    <property type="term" value="P:regulation of DNA-templated transcription"/>
    <property type="evidence" value="ECO:0007669"/>
    <property type="project" value="InterPro"/>
</dbReference>